<evidence type="ECO:0000313" key="2">
    <source>
        <dbReference type="Proteomes" id="UP000724584"/>
    </source>
</evidence>
<accession>A0ACB7PID9</accession>
<comment type="caution">
    <text evidence="1">The sequence shown here is derived from an EMBL/GenBank/DDBJ whole genome shotgun (WGS) entry which is preliminary data.</text>
</comment>
<dbReference type="EMBL" id="JAGIZQ010000002">
    <property type="protein sequence ID" value="KAH6641368.1"/>
    <property type="molecule type" value="Genomic_DNA"/>
</dbReference>
<feature type="non-terminal residue" evidence="1">
    <location>
        <position position="129"/>
    </location>
</feature>
<dbReference type="Proteomes" id="UP000724584">
    <property type="component" value="Unassembled WGS sequence"/>
</dbReference>
<organism evidence="1 2">
    <name type="scientific">Chaetomium tenue</name>
    <dbReference type="NCBI Taxonomy" id="1854479"/>
    <lineage>
        <taxon>Eukaryota</taxon>
        <taxon>Fungi</taxon>
        <taxon>Dikarya</taxon>
        <taxon>Ascomycota</taxon>
        <taxon>Pezizomycotina</taxon>
        <taxon>Sordariomycetes</taxon>
        <taxon>Sordariomycetidae</taxon>
        <taxon>Sordariales</taxon>
        <taxon>Chaetomiaceae</taxon>
        <taxon>Chaetomium</taxon>
    </lineage>
</organism>
<sequence>MNHTTPIPVALCCKDARLAQSVCERLLPDLDGTSPYLSSLSSSPLAPPSLLFYLYSSLRCSPTHRLTHPRKVIHVCLDLPTALAELPLLFSPMTGETTNPTATPPTQSSPPPPRLPASGLGSNSTHRPP</sequence>
<gene>
    <name evidence="1" type="ORF">F5144DRAFT_563330</name>
</gene>
<reference evidence="1 2" key="1">
    <citation type="journal article" date="2021" name="Nat. Commun.">
        <title>Genetic determinants of endophytism in the Arabidopsis root mycobiome.</title>
        <authorList>
            <person name="Mesny F."/>
            <person name="Miyauchi S."/>
            <person name="Thiergart T."/>
            <person name="Pickel B."/>
            <person name="Atanasova L."/>
            <person name="Karlsson M."/>
            <person name="Huettel B."/>
            <person name="Barry K.W."/>
            <person name="Haridas S."/>
            <person name="Chen C."/>
            <person name="Bauer D."/>
            <person name="Andreopoulos W."/>
            <person name="Pangilinan J."/>
            <person name="LaButti K."/>
            <person name="Riley R."/>
            <person name="Lipzen A."/>
            <person name="Clum A."/>
            <person name="Drula E."/>
            <person name="Henrissat B."/>
            <person name="Kohler A."/>
            <person name="Grigoriev I.V."/>
            <person name="Martin F.M."/>
            <person name="Hacquard S."/>
        </authorList>
    </citation>
    <scope>NUCLEOTIDE SEQUENCE [LARGE SCALE GENOMIC DNA]</scope>
    <source>
        <strain evidence="1 2">MPI-SDFR-AT-0079</strain>
    </source>
</reference>
<protein>
    <submittedName>
        <fullName evidence="1">Uncharacterized protein</fullName>
    </submittedName>
</protein>
<evidence type="ECO:0000313" key="1">
    <source>
        <dbReference type="EMBL" id="KAH6641368.1"/>
    </source>
</evidence>
<keyword evidence="2" id="KW-1185">Reference proteome</keyword>
<proteinExistence type="predicted"/>
<name>A0ACB7PID9_9PEZI</name>